<accession>A0A090VBT6</accession>
<name>A0A090VBT6_9FLAO</name>
<reference evidence="2 5" key="1">
    <citation type="journal article" date="2014" name="Genome Announc.">
        <title>Draft Genome Sequences of Marine Flavobacterium Algibacter lectus Strains SS8 and NR4.</title>
        <authorList>
            <person name="Takatani N."/>
            <person name="Nakanishi M."/>
            <person name="Meirelles P."/>
            <person name="Mino S."/>
            <person name="Suda W."/>
            <person name="Oshima K."/>
            <person name="Hattori M."/>
            <person name="Ohkuma M."/>
            <person name="Hosokawa M."/>
            <person name="Miyashita K."/>
            <person name="Thompson F.L."/>
            <person name="Niwa A."/>
            <person name="Sawabe T."/>
            <person name="Sawabe T."/>
        </authorList>
    </citation>
    <scope>NUCLEOTIDE SEQUENCE [LARGE SCALE GENOMIC DNA]</scope>
    <source>
        <strain evidence="3">JCM 19274</strain>
        <strain evidence="2 5">JCM 19300</strain>
    </source>
</reference>
<dbReference type="STRING" id="221126.SAMN04489722_10148"/>
<evidence type="ECO:0000313" key="3">
    <source>
        <dbReference type="EMBL" id="GAL80420.1"/>
    </source>
</evidence>
<keyword evidence="1" id="KW-0812">Transmembrane</keyword>
<evidence type="ECO:0000313" key="6">
    <source>
        <dbReference type="Proteomes" id="UP000294824"/>
    </source>
</evidence>
<evidence type="ECO:0000256" key="1">
    <source>
        <dbReference type="SAM" id="Phobius"/>
    </source>
</evidence>
<reference evidence="4 6" key="2">
    <citation type="submission" date="2019-03" db="EMBL/GenBank/DDBJ databases">
        <title>Genomic Encyclopedia of Type Strains, Phase III (KMG-III): the genomes of soil and plant-associated and newly described type strains.</title>
        <authorList>
            <person name="Whitman W."/>
        </authorList>
    </citation>
    <scope>NUCLEOTIDE SEQUENCE [LARGE SCALE GENOMIC DNA]</scope>
    <source>
        <strain evidence="4 6">CECT 8301</strain>
    </source>
</reference>
<protein>
    <submittedName>
        <fullName evidence="2">Uncharacterized protein</fullName>
    </submittedName>
</protein>
<gene>
    <name evidence="4" type="ORF">DFQ06_0871</name>
    <name evidence="3" type="ORF">JCM19274_710</name>
    <name evidence="2" type="ORF">JCM19300_1351</name>
</gene>
<dbReference type="EMBL" id="BBNQ01000003">
    <property type="protein sequence ID" value="GAL61528.1"/>
    <property type="molecule type" value="Genomic_DNA"/>
</dbReference>
<evidence type="ECO:0000313" key="5">
    <source>
        <dbReference type="Proteomes" id="UP000029644"/>
    </source>
</evidence>
<keyword evidence="6" id="KW-1185">Reference proteome</keyword>
<dbReference type="Proteomes" id="UP000294824">
    <property type="component" value="Unassembled WGS sequence"/>
</dbReference>
<dbReference type="RefSeq" id="WP_159020555.1">
    <property type="nucleotide sequence ID" value="NZ_BBNQ01000003.1"/>
</dbReference>
<dbReference type="EMBL" id="SORL01000007">
    <property type="protein sequence ID" value="TDY63972.1"/>
    <property type="molecule type" value="Genomic_DNA"/>
</dbReference>
<proteinExistence type="predicted"/>
<feature type="transmembrane region" description="Helical" evidence="1">
    <location>
        <begin position="31"/>
        <end position="49"/>
    </location>
</feature>
<organism evidence="2 5">
    <name type="scientific">Algibacter lectus</name>
    <dbReference type="NCBI Taxonomy" id="221126"/>
    <lineage>
        <taxon>Bacteria</taxon>
        <taxon>Pseudomonadati</taxon>
        <taxon>Bacteroidota</taxon>
        <taxon>Flavobacteriia</taxon>
        <taxon>Flavobacteriales</taxon>
        <taxon>Flavobacteriaceae</taxon>
        <taxon>Algibacter</taxon>
    </lineage>
</organism>
<evidence type="ECO:0000313" key="4">
    <source>
        <dbReference type="EMBL" id="TDY63972.1"/>
    </source>
</evidence>
<accession>A0A4R8MHZ8</accession>
<keyword evidence="1" id="KW-0472">Membrane</keyword>
<dbReference type="Proteomes" id="UP000029644">
    <property type="component" value="Unassembled WGS sequence"/>
</dbReference>
<dbReference type="AlphaFoldDB" id="A0A090VBT6"/>
<dbReference type="Proteomes" id="UP000029643">
    <property type="component" value="Unassembled WGS sequence"/>
</dbReference>
<sequence length="50" mass="5867">MKQGEEDFKFVKEKNEDKGNYIFQKDKLTRYGFYFVGTVLAIIGIVLFVV</sequence>
<keyword evidence="1" id="KW-1133">Transmembrane helix</keyword>
<evidence type="ECO:0000313" key="2">
    <source>
        <dbReference type="EMBL" id="GAL61528.1"/>
    </source>
</evidence>
<dbReference type="EMBL" id="BBNU01000010">
    <property type="protein sequence ID" value="GAL80420.1"/>
    <property type="molecule type" value="Genomic_DNA"/>
</dbReference>
<comment type="caution">
    <text evidence="2">The sequence shown here is derived from an EMBL/GenBank/DDBJ whole genome shotgun (WGS) entry which is preliminary data.</text>
</comment>